<accession>A0A3B0PIS1</accession>
<dbReference type="AlphaFoldDB" id="A0A3B0PIS1"/>
<protein>
    <submittedName>
        <fullName evidence="1">Uncharacterized protein</fullName>
    </submittedName>
</protein>
<proteinExistence type="predicted"/>
<name>A0A3B0PIS1_9BACT</name>
<reference evidence="2" key="1">
    <citation type="submission" date="2018-06" db="EMBL/GenBank/DDBJ databases">
        <authorList>
            <consortium name="Pathogen Informatics"/>
        </authorList>
    </citation>
    <scope>NUCLEOTIDE SEQUENCE [LARGE SCALE GENOMIC DNA]</scope>
    <source>
        <strain evidence="2">NCTC10132</strain>
    </source>
</reference>
<sequence length="48" mass="5668">MYKYKDIIDDVDVITIRSIDVVSIYDAFRKVMGIALSESDRLFHDLTW</sequence>
<evidence type="ECO:0000313" key="2">
    <source>
        <dbReference type="Proteomes" id="UP000257559"/>
    </source>
</evidence>
<dbReference type="KEGG" id="medw:NCTC10132_00012"/>
<organism evidence="1 2">
    <name type="scientific">Mycoplasmopsis edwardii</name>
    <dbReference type="NCBI Taxonomy" id="53558"/>
    <lineage>
        <taxon>Bacteria</taxon>
        <taxon>Bacillati</taxon>
        <taxon>Mycoplasmatota</taxon>
        <taxon>Mycoplasmoidales</taxon>
        <taxon>Metamycoplasmataceae</taxon>
        <taxon>Mycoplasmopsis</taxon>
    </lineage>
</organism>
<evidence type="ECO:0000313" key="1">
    <source>
        <dbReference type="EMBL" id="SYV96682.1"/>
    </source>
</evidence>
<dbReference type="Proteomes" id="UP000257559">
    <property type="component" value="Chromosome"/>
</dbReference>
<gene>
    <name evidence="1" type="ORF">NCTC10132_00012</name>
</gene>
<feature type="non-terminal residue" evidence="1">
    <location>
        <position position="48"/>
    </location>
</feature>
<dbReference type="EMBL" id="LS991951">
    <property type="protein sequence ID" value="SYV96682.1"/>
    <property type="molecule type" value="Genomic_DNA"/>
</dbReference>
<keyword evidence="2" id="KW-1185">Reference proteome</keyword>